<evidence type="ECO:0000256" key="6">
    <source>
        <dbReference type="RuleBase" id="RU364123"/>
    </source>
</evidence>
<dbReference type="PANTHER" id="PTHR10749">
    <property type="entry name" value="PHOSPHORYLASE B KINASE REGULATORY SUBUNIT"/>
    <property type="match status" value="1"/>
</dbReference>
<keyword evidence="5 6" id="KW-0449">Lipoprotein</keyword>
<accession>A0A7R8ZHE9</accession>
<comment type="PTM">
    <text evidence="5">Although the final Cys may be farnesylated, the terminal tripeptide is probably not removed, and the C-terminus is not methylated.</text>
</comment>
<dbReference type="PANTHER" id="PTHR10749:SF8">
    <property type="entry name" value="PHOSPHORYLASE B KINASE REGULATORY SUBUNIT BETA"/>
    <property type="match status" value="1"/>
</dbReference>
<keyword evidence="6" id="KW-0119">Carbohydrate metabolism</keyword>
<dbReference type="GO" id="GO:0005516">
    <property type="term" value="F:calmodulin binding"/>
    <property type="evidence" value="ECO:0007669"/>
    <property type="project" value="UniProtKB-KW"/>
</dbReference>
<feature type="domain" description="GH15-like" evidence="8">
    <location>
        <begin position="63"/>
        <end position="894"/>
    </location>
</feature>
<protein>
    <recommendedName>
        <fullName evidence="6">Phosphorylase b kinase regulatory subunit</fullName>
    </recommendedName>
</protein>
<keyword evidence="5 6" id="KW-0636">Prenylation</keyword>
<dbReference type="UniPathway" id="UPA00163"/>
<dbReference type="InterPro" id="IPR011613">
    <property type="entry name" value="GH15-like"/>
</dbReference>
<reference evidence="9" key="1">
    <citation type="submission" date="2020-11" db="EMBL/GenBank/DDBJ databases">
        <authorList>
            <person name="Tran Van P."/>
        </authorList>
    </citation>
    <scope>NUCLEOTIDE SEQUENCE</scope>
</reference>
<keyword evidence="6" id="KW-1003">Cell membrane</keyword>
<dbReference type="InterPro" id="IPR008734">
    <property type="entry name" value="PHK_A/B_su"/>
</dbReference>
<feature type="lipid moiety-binding region" description="S-farnesyl cysteine" evidence="5">
    <location>
        <position position="1112"/>
    </location>
</feature>
<evidence type="ECO:0000256" key="5">
    <source>
        <dbReference type="PIRSR" id="PIRSR608734-50"/>
    </source>
</evidence>
<dbReference type="GO" id="GO:0005977">
    <property type="term" value="P:glycogen metabolic process"/>
    <property type="evidence" value="ECO:0007669"/>
    <property type="project" value="UniProtKB-UniPathway"/>
</dbReference>
<feature type="compositionally biased region" description="Low complexity" evidence="7">
    <location>
        <begin position="7"/>
        <end position="27"/>
    </location>
</feature>
<evidence type="ECO:0000256" key="2">
    <source>
        <dbReference type="ARBA" id="ARBA00007128"/>
    </source>
</evidence>
<evidence type="ECO:0000256" key="4">
    <source>
        <dbReference type="ARBA" id="ARBA00022860"/>
    </source>
</evidence>
<evidence type="ECO:0000256" key="7">
    <source>
        <dbReference type="SAM" id="MobiDB-lite"/>
    </source>
</evidence>
<keyword evidence="3 6" id="KW-0321">Glycogen metabolism</keyword>
<dbReference type="GO" id="GO:0005964">
    <property type="term" value="C:phosphorylase kinase complex"/>
    <property type="evidence" value="ECO:0007669"/>
    <property type="project" value="TreeGrafter"/>
</dbReference>
<dbReference type="AlphaFoldDB" id="A0A7R8ZHE9"/>
<name>A0A7R8ZHE9_9CRUS</name>
<proteinExistence type="inferred from homology"/>
<comment type="pathway">
    <text evidence="1 6">Glycan biosynthesis; glycogen metabolism.</text>
</comment>
<comment type="function">
    <text evidence="6">Phosphorylase b kinase catalyzes the phosphorylation of serine in certain substrates, including troponin I.</text>
</comment>
<dbReference type="InterPro" id="IPR008928">
    <property type="entry name" value="6-hairpin_glycosidase_sf"/>
</dbReference>
<dbReference type="SUPFAM" id="SSF48208">
    <property type="entry name" value="Six-hairpin glycosidases"/>
    <property type="match status" value="1"/>
</dbReference>
<evidence type="ECO:0000313" key="9">
    <source>
        <dbReference type="EMBL" id="CAD7224399.1"/>
    </source>
</evidence>
<gene>
    <name evidence="9" type="ORF">CTOB1V02_LOCUS2364</name>
</gene>
<comment type="subcellular location">
    <subcellularLocation>
        <location evidence="6">Cell membrane</location>
        <topology evidence="6">Lipid-anchor</topology>
        <orientation evidence="6">Cytoplasmic side</orientation>
    </subcellularLocation>
</comment>
<evidence type="ECO:0000256" key="3">
    <source>
        <dbReference type="ARBA" id="ARBA00022600"/>
    </source>
</evidence>
<evidence type="ECO:0000259" key="8">
    <source>
        <dbReference type="Pfam" id="PF00723"/>
    </source>
</evidence>
<evidence type="ECO:0000256" key="1">
    <source>
        <dbReference type="ARBA" id="ARBA00005131"/>
    </source>
</evidence>
<dbReference type="OrthoDB" id="5971574at2759"/>
<dbReference type="GO" id="GO:0005886">
    <property type="term" value="C:plasma membrane"/>
    <property type="evidence" value="ECO:0007669"/>
    <property type="project" value="UniProtKB-SubCell"/>
</dbReference>
<dbReference type="InterPro" id="IPR012341">
    <property type="entry name" value="6hp_glycosidase-like_sf"/>
</dbReference>
<keyword evidence="6" id="KW-0472">Membrane</keyword>
<feature type="region of interest" description="Disordered" evidence="7">
    <location>
        <begin position="1"/>
        <end position="31"/>
    </location>
</feature>
<organism evidence="9">
    <name type="scientific">Cyprideis torosa</name>
    <dbReference type="NCBI Taxonomy" id="163714"/>
    <lineage>
        <taxon>Eukaryota</taxon>
        <taxon>Metazoa</taxon>
        <taxon>Ecdysozoa</taxon>
        <taxon>Arthropoda</taxon>
        <taxon>Crustacea</taxon>
        <taxon>Oligostraca</taxon>
        <taxon>Ostracoda</taxon>
        <taxon>Podocopa</taxon>
        <taxon>Podocopida</taxon>
        <taxon>Cytherocopina</taxon>
        <taxon>Cytheroidea</taxon>
        <taxon>Cytherideidae</taxon>
        <taxon>Cyprideis</taxon>
    </lineage>
</organism>
<keyword evidence="4 6" id="KW-0112">Calmodulin-binding</keyword>
<dbReference type="EMBL" id="OB660361">
    <property type="protein sequence ID" value="CAD7224399.1"/>
    <property type="molecule type" value="Genomic_DNA"/>
</dbReference>
<comment type="similarity">
    <text evidence="2 6">Belongs to the phosphorylase b kinase regulatory chain family.</text>
</comment>
<sequence length="1115" mass="126460">MSEAFISRSNSTTSLSSSHSHTNQQNNAFNPSVKPVPFQSFMSEDTDIDLNLRVTNYEDVVRQLDVYYGHVKRKILSFQGASLGLFPATSKDKKIADVRTSVYCAMAVWALYQAYRRIDDDRGRSHELSQSAVKCMRATLLCWMRQATQVEEFKQNQKEMNALHSRFNLEHGGEIPGGISMHLQIDVVSLYLLTLTQMITSGLQIIYSMSEVNFIQNLVYYVERAYRTADYGMWERGNKYNTGTPEIHASSVGAAKAALEAINGLNLYGDKGSASSVIYVDIDAHNRNRSIFEALLPRESSSKNTDAALIPTISFPAFATHDERIIAATKTKVVRKLRGHHGFKRFLRDGYGTALEDPSRKYYLQGETKEFENIECEWPMFFAYMLIDGVFRNDRNQVREYQALLKPRMKRDKHGDMLMPMFYYVPYDCVSYEKAEPNSQPRVSSSTGGSADDVFLWGQSIYIISQLLFDGLLQPNGLDPIRRYLPSYNRPRQSCRYSAFQGKEHWLIGTASDLVVQVVLFAESIRLQAMMATYGIQTQTPHEIEPVQIWSPSELVKVYKFLGVDEALGLTGRPGRPIGSLGTSKVYRISGQTVVCYPLIFEVTDFYLSHDMALLIDDIRTELHFVGKNWRLSGRPTVCILIREDHMRDPKFTELLDLLAQLKGGECDGLKVRTGRLQNLLASSCIEHLDFYDVMANDMPMSSFQQLQHKSLGYQSLTDIPKAMAYKERSEDLSVFEKRSTPEVVDALRNVETLYGRSVLLGILLKREGGDFLVDDVTVNDRLRALDHQAGSLRSWKTVRYCSSLFEKLVHSVSPSITSILVQGKQIAIGGSTPETEVVLDKPLAPGQVHSVFYQQVARYCLYQAALQQEVILYAGKLISTTPSLFQGIIKFRVGWVLTAMEIYRRDFEEGDNVQLVNCSPSEIRKLLYKVLTIDEWAEDMKLSPFQRRQLEGCLGRVPPDFYLRVWQILSRSEDGITVCNELLPSQPTLSSMTMNEHNFAILVEGMMSRILHPEYRQVLVECVLSFQLIIVMSTILHRNPELSLKSAVDLDLLVQAAHGIFVKEVSAKTMREDELDMTAFYSLSYAELNSYLARATVNHMLTSEQISDSPCRVS</sequence>
<dbReference type="Pfam" id="PF00723">
    <property type="entry name" value="Glyco_hydro_15"/>
    <property type="match status" value="1"/>
</dbReference>
<dbReference type="Gene3D" id="1.50.10.10">
    <property type="match status" value="1"/>
</dbReference>